<comment type="catalytic activity">
    <reaction evidence="1 9 10">
        <text>D-alanyl-D-alanine + H2O = 2 D-alanine</text>
        <dbReference type="Rhea" id="RHEA:20661"/>
        <dbReference type="ChEBI" id="CHEBI:15377"/>
        <dbReference type="ChEBI" id="CHEBI:57416"/>
        <dbReference type="ChEBI" id="CHEBI:57822"/>
        <dbReference type="EC" id="3.4.13.22"/>
    </reaction>
</comment>
<dbReference type="Gene3D" id="3.30.1380.10">
    <property type="match status" value="1"/>
</dbReference>
<proteinExistence type="inferred from homology"/>
<protein>
    <recommendedName>
        <fullName evidence="9 10">D-alanyl-D-alanine dipeptidase</fullName>
        <shortName evidence="9 10">D-Ala-D-Ala dipeptidase</shortName>
        <ecNumber evidence="9 10">3.4.13.22</ecNumber>
    </recommendedName>
</protein>
<comment type="similarity">
    <text evidence="9 10">Belongs to the peptidase M15D family.</text>
</comment>
<evidence type="ECO:0000256" key="3">
    <source>
        <dbReference type="ARBA" id="ARBA00022723"/>
    </source>
</evidence>
<dbReference type="Pfam" id="PF01427">
    <property type="entry name" value="Peptidase_M15"/>
    <property type="match status" value="1"/>
</dbReference>
<evidence type="ECO:0000256" key="2">
    <source>
        <dbReference type="ARBA" id="ARBA00022670"/>
    </source>
</evidence>
<evidence type="ECO:0000256" key="8">
    <source>
        <dbReference type="ARBA" id="ARBA00023316"/>
    </source>
</evidence>
<evidence type="ECO:0000256" key="9">
    <source>
        <dbReference type="HAMAP-Rule" id="MF_01924"/>
    </source>
</evidence>
<evidence type="ECO:0000256" key="6">
    <source>
        <dbReference type="ARBA" id="ARBA00022997"/>
    </source>
</evidence>
<comment type="function">
    <text evidence="9 10">Catalyzes hydrolysis of the D-alanyl-D-alanine dipeptide.</text>
</comment>
<keyword evidence="7 9" id="KW-0482">Metalloprotease</keyword>
<evidence type="ECO:0000256" key="10">
    <source>
        <dbReference type="PIRNR" id="PIRNR026671"/>
    </source>
</evidence>
<dbReference type="GO" id="GO:0008270">
    <property type="term" value="F:zinc ion binding"/>
    <property type="evidence" value="ECO:0007669"/>
    <property type="project" value="UniProtKB-UniRule"/>
</dbReference>
<keyword evidence="5 9" id="KW-0862">Zinc</keyword>
<name>A0A6S6TLL4_9BACT</name>
<dbReference type="SUPFAM" id="SSF55166">
    <property type="entry name" value="Hedgehog/DD-peptidase"/>
    <property type="match status" value="1"/>
</dbReference>
<dbReference type="CDD" id="cd14817">
    <property type="entry name" value="D-Ala-D-Ala_dipeptidase_VanX"/>
    <property type="match status" value="1"/>
</dbReference>
<gene>
    <name evidence="11" type="ORF">HELGO_WM5059</name>
</gene>
<feature type="binding site" evidence="9">
    <location>
        <position position="133"/>
    </location>
    <ligand>
        <name>Zn(2+)</name>
        <dbReference type="ChEBI" id="CHEBI:29105"/>
        <note>catalytic</note>
    </ligand>
</feature>
<dbReference type="GO" id="GO:0071555">
    <property type="term" value="P:cell wall organization"/>
    <property type="evidence" value="ECO:0007669"/>
    <property type="project" value="UniProtKB-KW"/>
</dbReference>
<dbReference type="AlphaFoldDB" id="A0A6S6TLL4"/>
<organism evidence="11">
    <name type="scientific">uncultured Sulfurovum sp</name>
    <dbReference type="NCBI Taxonomy" id="269237"/>
    <lineage>
        <taxon>Bacteria</taxon>
        <taxon>Pseudomonadati</taxon>
        <taxon>Campylobacterota</taxon>
        <taxon>Epsilonproteobacteria</taxon>
        <taxon>Campylobacterales</taxon>
        <taxon>Sulfurovaceae</taxon>
        <taxon>Sulfurovum</taxon>
        <taxon>environmental samples</taxon>
    </lineage>
</organism>
<comment type="cofactor">
    <cofactor evidence="9">
        <name>Zn(2+)</name>
        <dbReference type="ChEBI" id="CHEBI:29105"/>
    </cofactor>
    <text evidence="9">Binds 1 zinc ion per subunit.</text>
</comment>
<dbReference type="InterPro" id="IPR009045">
    <property type="entry name" value="Zn_M74/Hedgehog-like"/>
</dbReference>
<keyword evidence="2 9" id="KW-0645">Protease</keyword>
<keyword evidence="8 10" id="KW-0961">Cell wall biogenesis/degradation</keyword>
<evidence type="ECO:0000256" key="5">
    <source>
        <dbReference type="ARBA" id="ARBA00022833"/>
    </source>
</evidence>
<dbReference type="InterPro" id="IPR000755">
    <property type="entry name" value="A_A_dipeptidase"/>
</dbReference>
<dbReference type="EMBL" id="CACVAU010000058">
    <property type="protein sequence ID" value="CAA6820145.1"/>
    <property type="molecule type" value="Genomic_DNA"/>
</dbReference>
<dbReference type="HAMAP" id="MF_01924">
    <property type="entry name" value="A_A_dipeptidase"/>
    <property type="match status" value="1"/>
</dbReference>
<dbReference type="PANTHER" id="PTHR43126">
    <property type="entry name" value="D-ALANYL-D-ALANINE DIPEPTIDASE"/>
    <property type="match status" value="1"/>
</dbReference>
<accession>A0A6S6TLL4</accession>
<keyword evidence="6 9" id="KW-0224">Dipeptidase</keyword>
<reference evidence="11" key="1">
    <citation type="submission" date="2020-01" db="EMBL/GenBank/DDBJ databases">
        <authorList>
            <person name="Meier V. D."/>
            <person name="Meier V D."/>
        </authorList>
    </citation>
    <scope>NUCLEOTIDE SEQUENCE</scope>
    <source>
        <strain evidence="11">HLG_WM_MAG_05</strain>
    </source>
</reference>
<keyword evidence="3 9" id="KW-0479">Metal-binding</keyword>
<dbReference type="PIRSF" id="PIRSF026671">
    <property type="entry name" value="AA_dipeptidase"/>
    <property type="match status" value="1"/>
</dbReference>
<dbReference type="GO" id="GO:0160237">
    <property type="term" value="F:D-Ala-D-Ala dipeptidase activity"/>
    <property type="evidence" value="ECO:0007669"/>
    <property type="project" value="UniProtKB-EC"/>
</dbReference>
<evidence type="ECO:0000256" key="4">
    <source>
        <dbReference type="ARBA" id="ARBA00022801"/>
    </source>
</evidence>
<dbReference type="GO" id="GO:0008237">
    <property type="term" value="F:metallopeptidase activity"/>
    <property type="evidence" value="ECO:0007669"/>
    <property type="project" value="UniProtKB-KW"/>
</dbReference>
<evidence type="ECO:0000256" key="7">
    <source>
        <dbReference type="ARBA" id="ARBA00023049"/>
    </source>
</evidence>
<sequence length="219" mass="25392">MKKILLLSMMVTFSQAKLAKEFCYVDSIVKNIALEMRYVGEDNFLGEVVDGYLAPKAILTKKATHALLKVQKELNGFGLGLKIFDAYRPQKAVDHFVSWGHDLLDTKMKAIYYPTVQKKHLFRDGYIAKKSGHSRGSTVDLTIIDLETKEALDMGSSFDFFGKLSWVKNREITSQQRANRMLLNSVMLKHGFKAYAEEWWHFTLKNEPYKNRYFDFNIR</sequence>
<evidence type="ECO:0000256" key="1">
    <source>
        <dbReference type="ARBA" id="ARBA00001362"/>
    </source>
</evidence>
<feature type="active site" description="Proton donor/acceptor" evidence="9">
    <location>
        <position position="198"/>
    </location>
</feature>
<dbReference type="PANTHER" id="PTHR43126:SF1">
    <property type="entry name" value="D-ALANYL-D-ALANINE DIPEPTIDASE"/>
    <property type="match status" value="1"/>
</dbReference>
<feature type="binding site" evidence="9">
    <location>
        <position position="140"/>
    </location>
    <ligand>
        <name>Zn(2+)</name>
        <dbReference type="ChEBI" id="CHEBI:29105"/>
        <note>catalytic</note>
    </ligand>
</feature>
<feature type="site" description="Transition state stabilizer" evidence="9">
    <location>
        <position position="88"/>
    </location>
</feature>
<keyword evidence="4 9" id="KW-0378">Hydrolase</keyword>
<dbReference type="EC" id="3.4.13.22" evidence="9 10"/>
<evidence type="ECO:0000313" key="11">
    <source>
        <dbReference type="EMBL" id="CAA6820145.1"/>
    </source>
</evidence>
<dbReference type="GO" id="GO:0006508">
    <property type="term" value="P:proteolysis"/>
    <property type="evidence" value="ECO:0007669"/>
    <property type="project" value="UniProtKB-KW"/>
</dbReference>
<feature type="binding site" evidence="9">
    <location>
        <position position="201"/>
    </location>
    <ligand>
        <name>Zn(2+)</name>
        <dbReference type="ChEBI" id="CHEBI:29105"/>
        <note>catalytic</note>
    </ligand>
</feature>